<dbReference type="InterPro" id="IPR011717">
    <property type="entry name" value="TPR-4"/>
</dbReference>
<dbReference type="RefSeq" id="WP_181320445.1">
    <property type="nucleotide sequence ID" value="NZ_PYAX01000010.1"/>
</dbReference>
<gene>
    <name evidence="1" type="ORF">B0I31_11068</name>
</gene>
<dbReference type="Proteomes" id="UP000241118">
    <property type="component" value="Unassembled WGS sequence"/>
</dbReference>
<dbReference type="PANTHER" id="PTHR11102">
    <property type="entry name" value="SEL-1-LIKE PROTEIN"/>
    <property type="match status" value="1"/>
</dbReference>
<reference evidence="1 2" key="1">
    <citation type="submission" date="2018-03" db="EMBL/GenBank/DDBJ databases">
        <title>Genomic Encyclopedia of Type Strains, Phase III (KMG-III): the genomes of soil and plant-associated and newly described type strains.</title>
        <authorList>
            <person name="Whitman W."/>
        </authorList>
    </citation>
    <scope>NUCLEOTIDE SEQUENCE [LARGE SCALE GENOMIC DNA]</scope>
    <source>
        <strain evidence="1 2">CGMCC 4.7097</strain>
    </source>
</reference>
<comment type="caution">
    <text evidence="1">The sequence shown here is derived from an EMBL/GenBank/DDBJ whole genome shotgun (WGS) entry which is preliminary data.</text>
</comment>
<dbReference type="GO" id="GO:0042802">
    <property type="term" value="F:identical protein binding"/>
    <property type="evidence" value="ECO:0007669"/>
    <property type="project" value="InterPro"/>
</dbReference>
<organism evidence="1 2">
    <name type="scientific">Saccharothrix carnea</name>
    <dbReference type="NCBI Taxonomy" id="1280637"/>
    <lineage>
        <taxon>Bacteria</taxon>
        <taxon>Bacillati</taxon>
        <taxon>Actinomycetota</taxon>
        <taxon>Actinomycetes</taxon>
        <taxon>Pseudonocardiales</taxon>
        <taxon>Pseudonocardiaceae</taxon>
        <taxon>Saccharothrix</taxon>
    </lineage>
</organism>
<dbReference type="InterPro" id="IPR050767">
    <property type="entry name" value="Sel1_AlgK"/>
</dbReference>
<dbReference type="Gene3D" id="1.25.40.10">
    <property type="entry name" value="Tetratricopeptide repeat domain"/>
    <property type="match status" value="3"/>
</dbReference>
<dbReference type="Pfam" id="PF07721">
    <property type="entry name" value="TPR_4"/>
    <property type="match status" value="4"/>
</dbReference>
<accession>A0A2P8I3C3</accession>
<keyword evidence="2" id="KW-1185">Reference proteome</keyword>
<evidence type="ECO:0000313" key="2">
    <source>
        <dbReference type="Proteomes" id="UP000241118"/>
    </source>
</evidence>
<protein>
    <submittedName>
        <fullName evidence="1">TPR repeat protein</fullName>
    </submittedName>
</protein>
<dbReference type="PANTHER" id="PTHR11102:SF160">
    <property type="entry name" value="ERAD-ASSOCIATED E3 UBIQUITIN-PROTEIN LIGASE COMPONENT HRD3"/>
    <property type="match status" value="1"/>
</dbReference>
<dbReference type="InterPro" id="IPR011990">
    <property type="entry name" value="TPR-like_helical_dom_sf"/>
</dbReference>
<sequence>MRRWWRKADRSAGRREAELRRAADRGDVEAMVALADLISSGGPSREEDERWYRAAAEVGHPRALAVITTRLRVRGEDAEAERWLRRAVEAIDVPFFLVELGELLAARGELEEAEYWYRRAADGGHVTAMSHLGSLLAATGRTGDAEEWYRLAAGFGSRPATVDLALLLIHRGETAEAERRLAEASDARGVDVGGQLWAALPELDAGELDLRERDAADAGRHRVLVVLGVLAGRRGDVDRAEQCFRRAADAGDVQAMYELGMLLTRWGGATVRAQARGPHRPGRAIPSPADLPRPWFARAAELGHPDAVMALGKPT</sequence>
<evidence type="ECO:0000313" key="1">
    <source>
        <dbReference type="EMBL" id="PSL52977.1"/>
    </source>
</evidence>
<name>A0A2P8I3C3_SACCR</name>
<dbReference type="EMBL" id="PYAX01000010">
    <property type="protein sequence ID" value="PSL52977.1"/>
    <property type="molecule type" value="Genomic_DNA"/>
</dbReference>
<dbReference type="AlphaFoldDB" id="A0A2P8I3C3"/>
<dbReference type="SUPFAM" id="SSF81901">
    <property type="entry name" value="HCP-like"/>
    <property type="match status" value="2"/>
</dbReference>
<proteinExistence type="predicted"/>